<dbReference type="CDD" id="cd06850">
    <property type="entry name" value="biotinyl_domain"/>
    <property type="match status" value="1"/>
</dbReference>
<dbReference type="EMBL" id="NDXJ01000005">
    <property type="protein sequence ID" value="OSP89784.1"/>
    <property type="molecule type" value="Genomic_DNA"/>
</dbReference>
<dbReference type="PROSITE" id="PS50937">
    <property type="entry name" value="HTH_MERR_2"/>
    <property type="match status" value="1"/>
</dbReference>
<dbReference type="Proteomes" id="UP000032287">
    <property type="component" value="Unassembled WGS sequence"/>
</dbReference>
<dbReference type="PANTHER" id="PTHR45266">
    <property type="entry name" value="OXALOACETATE DECARBOXYLASE ALPHA CHAIN"/>
    <property type="match status" value="1"/>
</dbReference>
<dbReference type="STRING" id="137591.AO080_08275"/>
<protein>
    <recommendedName>
        <fullName evidence="1 3">Biotin carboxyl carrier protein of acetyl-CoA carboxylase</fullName>
    </recommendedName>
</protein>
<keyword evidence="3" id="KW-0275">Fatty acid biosynthesis</keyword>
<evidence type="ECO:0000313" key="7">
    <source>
        <dbReference type="EMBL" id="KIU23186.1"/>
    </source>
</evidence>
<dbReference type="OrthoDB" id="9811735at2"/>
<comment type="pathway">
    <text evidence="3">Lipid metabolism; fatty acid biosynthesis.</text>
</comment>
<proteinExistence type="predicted"/>
<name>A0A0D1M530_9LACO</name>
<reference evidence="9 13" key="3">
    <citation type="submission" date="2019-07" db="EMBL/GenBank/DDBJ databases">
        <title>Genome sequence of Weissella cibaria GK1.</title>
        <authorList>
            <person name="Choi H.-J."/>
        </authorList>
    </citation>
    <scope>NUCLEOTIDE SEQUENCE [LARGE SCALE GENOMIC DNA]</scope>
    <source>
        <strain evidence="9 13">GK1</strain>
    </source>
</reference>
<evidence type="ECO:0000313" key="8">
    <source>
        <dbReference type="EMBL" id="OSP89784.1"/>
    </source>
</evidence>
<feature type="domain" description="Lipoyl-binding" evidence="5">
    <location>
        <begin position="59"/>
        <end position="135"/>
    </location>
</feature>
<dbReference type="PROSITE" id="PS50968">
    <property type="entry name" value="BIOTINYL_LIPOYL"/>
    <property type="match status" value="1"/>
</dbReference>
<evidence type="ECO:0000256" key="1">
    <source>
        <dbReference type="ARBA" id="ARBA00017562"/>
    </source>
</evidence>
<organism evidence="7 11">
    <name type="scientific">Weissella cibaria</name>
    <dbReference type="NCBI Taxonomy" id="137591"/>
    <lineage>
        <taxon>Bacteria</taxon>
        <taxon>Bacillati</taxon>
        <taxon>Bacillota</taxon>
        <taxon>Bacilli</taxon>
        <taxon>Lactobacillales</taxon>
        <taxon>Lactobacillaceae</taxon>
        <taxon>Weissella</taxon>
    </lineage>
</organism>
<keyword evidence="3" id="KW-0276">Fatty acid metabolism</keyword>
<dbReference type="EMBL" id="JWHU01000034">
    <property type="protein sequence ID" value="KIU19705.1"/>
    <property type="molecule type" value="Genomic_DNA"/>
</dbReference>
<evidence type="ECO:0000313" key="6">
    <source>
        <dbReference type="EMBL" id="KIU19705.1"/>
    </source>
</evidence>
<evidence type="ECO:0000313" key="10">
    <source>
        <dbReference type="Proteomes" id="UP000032287"/>
    </source>
</evidence>
<dbReference type="Proteomes" id="UP000320012">
    <property type="component" value="Unassembled WGS sequence"/>
</dbReference>
<dbReference type="Gene3D" id="2.40.50.100">
    <property type="match status" value="1"/>
</dbReference>
<evidence type="ECO:0000313" key="9">
    <source>
        <dbReference type="EMBL" id="TVV27429.1"/>
    </source>
</evidence>
<evidence type="ECO:0000313" key="13">
    <source>
        <dbReference type="Proteomes" id="UP000320012"/>
    </source>
</evidence>
<dbReference type="GeneID" id="66962411"/>
<dbReference type="Proteomes" id="UP000032289">
    <property type="component" value="Unassembled WGS sequence"/>
</dbReference>
<evidence type="ECO:0000256" key="3">
    <source>
        <dbReference type="RuleBase" id="RU364072"/>
    </source>
</evidence>
<dbReference type="InterPro" id="IPR001249">
    <property type="entry name" value="AcCoA_biotinCC"/>
</dbReference>
<accession>A0A0D1M530</accession>
<dbReference type="RefSeq" id="WP_010374855.1">
    <property type="nucleotide sequence ID" value="NZ_BJEF01000002.1"/>
</dbReference>
<dbReference type="SUPFAM" id="SSF51230">
    <property type="entry name" value="Single hybrid motif"/>
    <property type="match status" value="1"/>
</dbReference>
<dbReference type="PATRIC" id="fig|137591.24.peg.1568"/>
<dbReference type="Pfam" id="PF00364">
    <property type="entry name" value="Biotin_lipoyl"/>
    <property type="match status" value="1"/>
</dbReference>
<evidence type="ECO:0000313" key="12">
    <source>
        <dbReference type="Proteomes" id="UP000193588"/>
    </source>
</evidence>
<dbReference type="InterPro" id="IPR000089">
    <property type="entry name" value="Biotin_lipoyl"/>
</dbReference>
<reference evidence="8 12" key="2">
    <citation type="submission" date="2017-04" db="EMBL/GenBank/DDBJ databases">
        <title>The genome sequence of Weissella cibaria isolated from wild Drosophila.</title>
        <authorList>
            <person name="Ricks N.J."/>
            <person name="Carroll C."/>
            <person name="Walters A."/>
            <person name="Newell P.D."/>
            <person name="Chaston J.M."/>
        </authorList>
    </citation>
    <scope>NUCLEOTIDE SEQUENCE [LARGE SCALE GENOMIC DNA]</scope>
    <source>
        <strain evidence="8 12">DmW_103</strain>
    </source>
</reference>
<evidence type="ECO:0000256" key="2">
    <source>
        <dbReference type="ARBA" id="ARBA00023267"/>
    </source>
</evidence>
<comment type="function">
    <text evidence="3">This protein is a component of the acetyl coenzyme A carboxylase complex; first, biotin carboxylase catalyzes the carboxylation of the carrier protein and then the transcarboxylase transfers the carboxyl group to form malonyl-CoA.</text>
</comment>
<keyword evidence="2 3" id="KW-0092">Biotin</keyword>
<dbReference type="GO" id="GO:0006355">
    <property type="term" value="P:regulation of DNA-templated transcription"/>
    <property type="evidence" value="ECO:0007669"/>
    <property type="project" value="InterPro"/>
</dbReference>
<feature type="domain" description="HTH merR-type" evidence="4">
    <location>
        <begin position="1"/>
        <end position="14"/>
    </location>
</feature>
<dbReference type="Proteomes" id="UP000193588">
    <property type="component" value="Unassembled WGS sequence"/>
</dbReference>
<gene>
    <name evidence="7" type="primary">accB_2</name>
    <name evidence="6" type="synonym">accB_1</name>
    <name evidence="7" type="ORF">ab3b_01602</name>
    <name evidence="8" type="ORF">B9D04_04515</name>
    <name evidence="9" type="ORF">FO435_05795</name>
    <name evidence="6" type="ORF">QX99_01723</name>
</gene>
<dbReference type="UniPathway" id="UPA00094"/>
<dbReference type="KEGG" id="wcb:AO080_08275"/>
<dbReference type="eggNOG" id="COG0511">
    <property type="taxonomic scope" value="Bacteria"/>
</dbReference>
<dbReference type="PRINTS" id="PR01071">
    <property type="entry name" value="ACOABIOTINCC"/>
</dbReference>
<dbReference type="GO" id="GO:0009317">
    <property type="term" value="C:acetyl-CoA carboxylase complex"/>
    <property type="evidence" value="ECO:0007669"/>
    <property type="project" value="InterPro"/>
</dbReference>
<dbReference type="EMBL" id="VNHC01000002">
    <property type="protein sequence ID" value="TVV27429.1"/>
    <property type="molecule type" value="Genomic_DNA"/>
</dbReference>
<keyword evidence="3" id="KW-0444">Lipid biosynthesis</keyword>
<keyword evidence="10" id="KW-1185">Reference proteome</keyword>
<dbReference type="EMBL" id="JWHT01000036">
    <property type="protein sequence ID" value="KIU23186.1"/>
    <property type="molecule type" value="Genomic_DNA"/>
</dbReference>
<evidence type="ECO:0000259" key="4">
    <source>
        <dbReference type="PROSITE" id="PS50937"/>
    </source>
</evidence>
<dbReference type="InterPro" id="IPR050709">
    <property type="entry name" value="Biotin_Carboxyl_Carrier/Decarb"/>
</dbReference>
<dbReference type="InterPro" id="IPR000551">
    <property type="entry name" value="MerR-type_HTH_dom"/>
</dbReference>
<keyword evidence="3" id="KW-0443">Lipid metabolism</keyword>
<dbReference type="InterPro" id="IPR011053">
    <property type="entry name" value="Single_hybrid_motif"/>
</dbReference>
<evidence type="ECO:0000313" key="11">
    <source>
        <dbReference type="Proteomes" id="UP000032289"/>
    </source>
</evidence>
<comment type="caution">
    <text evidence="7">The sequence shown here is derived from an EMBL/GenBank/DDBJ whole genome shotgun (WGS) entry which is preliminary data.</text>
</comment>
<dbReference type="AlphaFoldDB" id="A0A0D1M530"/>
<sequence length="137" mass="14897">MDFSLADIQALMRDFENSSLREFKLDTDDTHLYLNKNEAQTTPVYQATTVDTPVTVDETLTITAPLVGTLYLASKPGVANFKQVGDPVSIGETVAIIESMKLMTEVHSEVAGTIVAINAENEAVVGYDDVLFTVQPN</sequence>
<dbReference type="GO" id="GO:0003989">
    <property type="term" value="F:acetyl-CoA carboxylase activity"/>
    <property type="evidence" value="ECO:0007669"/>
    <property type="project" value="InterPro"/>
</dbReference>
<evidence type="ECO:0000259" key="5">
    <source>
        <dbReference type="PROSITE" id="PS50968"/>
    </source>
</evidence>
<dbReference type="GO" id="GO:0006633">
    <property type="term" value="P:fatty acid biosynthetic process"/>
    <property type="evidence" value="ECO:0007669"/>
    <property type="project" value="UniProtKB-UniPathway"/>
</dbReference>
<reference evidence="10 11" key="1">
    <citation type="journal article" date="2015" name="Microbiology (Mosc.)">
        <title>Genomics of the Weissella cibaria species with an examination of its metabolic traits.</title>
        <authorList>
            <person name="Lynch K.M."/>
            <person name="Lucid A."/>
            <person name="Arendt E.K."/>
            <person name="Sleator R.D."/>
            <person name="Lucey B."/>
            <person name="Coffey A."/>
        </authorList>
    </citation>
    <scope>NUCLEOTIDE SEQUENCE [LARGE SCALE GENOMIC DNA]</scope>
    <source>
        <strain evidence="7 11">AB3b</strain>
        <strain evidence="6 10">MG1</strain>
    </source>
</reference>
<dbReference type="PANTHER" id="PTHR45266:SF3">
    <property type="entry name" value="OXALOACETATE DECARBOXYLASE ALPHA CHAIN"/>
    <property type="match status" value="1"/>
</dbReference>
<dbReference type="GO" id="GO:0003677">
    <property type="term" value="F:DNA binding"/>
    <property type="evidence" value="ECO:0007669"/>
    <property type="project" value="InterPro"/>
</dbReference>